<keyword evidence="2" id="KW-0732">Signal</keyword>
<feature type="chain" id="PRO_5043788024" evidence="2">
    <location>
        <begin position="21"/>
        <end position="807"/>
    </location>
</feature>
<feature type="signal peptide" evidence="2">
    <location>
        <begin position="1"/>
        <end position="20"/>
    </location>
</feature>
<feature type="compositionally biased region" description="Low complexity" evidence="1">
    <location>
        <begin position="378"/>
        <end position="391"/>
    </location>
</feature>
<feature type="compositionally biased region" description="Polar residues" evidence="1">
    <location>
        <begin position="361"/>
        <end position="377"/>
    </location>
</feature>
<name>A0AAV9VBW0_9PEZI</name>
<gene>
    <name evidence="3" type="ORF">TWF730_007530</name>
</gene>
<keyword evidence="4" id="KW-1185">Reference proteome</keyword>
<protein>
    <submittedName>
        <fullName evidence="3">Uncharacterized protein</fullName>
    </submittedName>
</protein>
<evidence type="ECO:0000313" key="4">
    <source>
        <dbReference type="Proteomes" id="UP001373714"/>
    </source>
</evidence>
<sequence>MTTILVFYLLMVSFLLQISATKTKYITKVTVLYETVYPVETIHVTDETQCSSLGLSMCHGLIWVPSSPSSSPPGPLSSTPSSSGFSSLTRLLSSPATSLAAFLLSDTLSTATSNVFHNATTAKITVTKAGATREPNPLDSASFNTKLNAVNTENTAPDIWTKAITPTTTITITESLNLENGFGPSSVFALAPNSDPETTVTRDHHSPFMLEGPGSGHFVQYGPEGSIILGPVIPNRARSAPPMFILHHHGYLASRHDVDDIVFLRLIVPSKTRGKRDDSSIYYKAIHGPKNNISFDDLTSRFSLTEGFLNFFEEGQNSSRFDWYVATDGDYISRLVMAPTEATIPKGFSQVVISKQNINRSSTGDLPTSTVSTTSRLPGTTAPISASTTPPQFSATNLSGANPDITVTSFRNTPVSGSVVLRPGSYSSTISIECPKTPDPARVWNIIQTIARLDLRGYCSNLLGYDLATILKTKPGPTRSVTVNITNIDETETETETYYTNTATVAFSTIYNAGDGAEPSKRHMGVMEDDITPDITYPVIEKSSYDGVYGTGEEIATQVNTLPNIDSTPDSLHKTPQQLASFCEIDISEACSQIITSPVPITITKTKKIKTVTIPVTEVPTKTETKVLLAASTTTLLNTTQISYPGTGLLVVDSGMYHQWYLYWTGEVFDPALYLRLPSVNATLFTAEYRPSMDTYRIYTNAPDGERYYMSIATVIGISAITDYSISLKTLDDINSDEGSVLLYIDLSWENGFISVNKEATGTDRSMMFGCAMVMGLELRAQVRLYSAEDGTVPRVCEAWSNLILTS</sequence>
<comment type="caution">
    <text evidence="3">The sequence shown here is derived from an EMBL/GenBank/DDBJ whole genome shotgun (WGS) entry which is preliminary data.</text>
</comment>
<dbReference type="EMBL" id="JAVHNS010000004">
    <property type="protein sequence ID" value="KAK6358177.1"/>
    <property type="molecule type" value="Genomic_DNA"/>
</dbReference>
<evidence type="ECO:0000256" key="1">
    <source>
        <dbReference type="SAM" id="MobiDB-lite"/>
    </source>
</evidence>
<feature type="region of interest" description="Disordered" evidence="1">
    <location>
        <begin position="361"/>
        <end position="391"/>
    </location>
</feature>
<dbReference type="Proteomes" id="UP001373714">
    <property type="component" value="Unassembled WGS sequence"/>
</dbReference>
<evidence type="ECO:0000313" key="3">
    <source>
        <dbReference type="EMBL" id="KAK6358177.1"/>
    </source>
</evidence>
<reference evidence="3 4" key="1">
    <citation type="submission" date="2019-10" db="EMBL/GenBank/DDBJ databases">
        <authorList>
            <person name="Palmer J.M."/>
        </authorList>
    </citation>
    <scope>NUCLEOTIDE SEQUENCE [LARGE SCALE GENOMIC DNA]</scope>
    <source>
        <strain evidence="3 4">TWF730</strain>
    </source>
</reference>
<evidence type="ECO:0000256" key="2">
    <source>
        <dbReference type="SAM" id="SignalP"/>
    </source>
</evidence>
<organism evidence="3 4">
    <name type="scientific">Orbilia blumenaviensis</name>
    <dbReference type="NCBI Taxonomy" id="1796055"/>
    <lineage>
        <taxon>Eukaryota</taxon>
        <taxon>Fungi</taxon>
        <taxon>Dikarya</taxon>
        <taxon>Ascomycota</taxon>
        <taxon>Pezizomycotina</taxon>
        <taxon>Orbiliomycetes</taxon>
        <taxon>Orbiliales</taxon>
        <taxon>Orbiliaceae</taxon>
        <taxon>Orbilia</taxon>
    </lineage>
</organism>
<proteinExistence type="predicted"/>
<accession>A0AAV9VBW0</accession>
<dbReference type="AlphaFoldDB" id="A0AAV9VBW0"/>